<dbReference type="InterPro" id="IPR036262">
    <property type="entry name" value="Resistin-like_sf"/>
</dbReference>
<organism evidence="8 10">
    <name type="scientific">Microcaecilia unicolor</name>
    <dbReference type="NCBI Taxonomy" id="1415580"/>
    <lineage>
        <taxon>Eukaryota</taxon>
        <taxon>Metazoa</taxon>
        <taxon>Chordata</taxon>
        <taxon>Craniata</taxon>
        <taxon>Vertebrata</taxon>
        <taxon>Euteleostomi</taxon>
        <taxon>Amphibia</taxon>
        <taxon>Gymnophiona</taxon>
        <taxon>Siphonopidae</taxon>
        <taxon>Microcaecilia</taxon>
    </lineage>
</organism>
<dbReference type="Gene3D" id="2.60.40.4230">
    <property type="entry name" value="Resistin head domain"/>
    <property type="match status" value="1"/>
</dbReference>
<comment type="subcellular location">
    <subcellularLocation>
        <location evidence="1">Secreted</location>
    </subcellularLocation>
</comment>
<evidence type="ECO:0000256" key="3">
    <source>
        <dbReference type="ARBA" id="ARBA00022525"/>
    </source>
</evidence>
<dbReference type="RefSeq" id="XP_030073019.1">
    <property type="nucleotide sequence ID" value="XM_030217159.1"/>
</dbReference>
<gene>
    <name evidence="10" type="primary">LOC115479300</name>
    <name evidence="9" type="synonym">LOC115459308</name>
</gene>
<dbReference type="InterPro" id="IPR009714">
    <property type="entry name" value="RELM"/>
</dbReference>
<evidence type="ECO:0000313" key="8">
    <source>
        <dbReference type="Proteomes" id="UP000515156"/>
    </source>
</evidence>
<accession>A0A6P7ZBH5</accession>
<evidence type="ECO:0000256" key="1">
    <source>
        <dbReference type="ARBA" id="ARBA00004613"/>
    </source>
</evidence>
<dbReference type="KEGG" id="muo:115459308"/>
<feature type="chain" id="PRO_5044652613" evidence="7">
    <location>
        <begin position="21"/>
        <end position="110"/>
    </location>
</feature>
<dbReference type="PANTHER" id="PTHR21101">
    <property type="entry name" value="RESISTIN"/>
    <property type="match status" value="1"/>
</dbReference>
<dbReference type="PANTHER" id="PTHR21101:SF12">
    <property type="entry name" value="RESISTIN"/>
    <property type="match status" value="1"/>
</dbReference>
<sequence length="110" mass="11848">MKVVGGFLLIVLLKFGFVATSPDQCTISDILSLESFCRSAVSTDLTKPQITCTTISAKGAYATCPSDHIPTSCSCGMACGSWDVQNELMCHCQCNNIDWTAARCCRINAR</sequence>
<evidence type="ECO:0000256" key="4">
    <source>
        <dbReference type="ARBA" id="ARBA00022702"/>
    </source>
</evidence>
<proteinExistence type="inferred from homology"/>
<protein>
    <submittedName>
        <fullName evidence="9 10">Resistin-like</fullName>
    </submittedName>
</protein>
<dbReference type="GeneID" id="115479300"/>
<comment type="similarity">
    <text evidence="2">Belongs to the resistin/FIZZ family.</text>
</comment>
<evidence type="ECO:0000256" key="6">
    <source>
        <dbReference type="ARBA" id="ARBA00023157"/>
    </source>
</evidence>
<evidence type="ECO:0000313" key="9">
    <source>
        <dbReference type="RefSeq" id="XP_030045014.1"/>
    </source>
</evidence>
<evidence type="ECO:0000256" key="7">
    <source>
        <dbReference type="SAM" id="SignalP"/>
    </source>
</evidence>
<dbReference type="KEGG" id="muo:115479300"/>
<keyword evidence="8" id="KW-1185">Reference proteome</keyword>
<dbReference type="RefSeq" id="XP_030045014.1">
    <property type="nucleotide sequence ID" value="XM_030189154.1"/>
</dbReference>
<name>A0A6P7ZBH5_9AMPH</name>
<keyword evidence="3" id="KW-0964">Secreted</keyword>
<reference evidence="9 10" key="1">
    <citation type="submission" date="2025-04" db="UniProtKB">
        <authorList>
            <consortium name="RefSeq"/>
        </authorList>
    </citation>
    <scope>IDENTIFICATION</scope>
</reference>
<keyword evidence="5 7" id="KW-0732">Signal</keyword>
<dbReference type="SUPFAM" id="SSF111423">
    <property type="entry name" value="Resistin"/>
    <property type="match status" value="1"/>
</dbReference>
<dbReference type="GO" id="GO:0005179">
    <property type="term" value="F:hormone activity"/>
    <property type="evidence" value="ECO:0007669"/>
    <property type="project" value="UniProtKB-KW"/>
</dbReference>
<evidence type="ECO:0000256" key="5">
    <source>
        <dbReference type="ARBA" id="ARBA00022729"/>
    </source>
</evidence>
<dbReference type="OrthoDB" id="10065422at2759"/>
<dbReference type="AlphaFoldDB" id="A0A6P7ZBH5"/>
<feature type="signal peptide" evidence="7">
    <location>
        <begin position="1"/>
        <end position="20"/>
    </location>
</feature>
<evidence type="ECO:0000313" key="10">
    <source>
        <dbReference type="RefSeq" id="XP_030073019.1"/>
    </source>
</evidence>
<keyword evidence="6" id="KW-1015">Disulfide bond</keyword>
<dbReference type="Proteomes" id="UP000515156">
    <property type="component" value="Chromosome 10"/>
</dbReference>
<evidence type="ECO:0000256" key="2">
    <source>
        <dbReference type="ARBA" id="ARBA00007258"/>
    </source>
</evidence>
<dbReference type="FunFam" id="2.60.40.4230:FF:000001">
    <property type="entry name" value="Resistin-like beta"/>
    <property type="match status" value="1"/>
</dbReference>
<dbReference type="GO" id="GO:0005615">
    <property type="term" value="C:extracellular space"/>
    <property type="evidence" value="ECO:0007669"/>
    <property type="project" value="TreeGrafter"/>
</dbReference>
<dbReference type="Pfam" id="PF06954">
    <property type="entry name" value="Resistin"/>
    <property type="match status" value="1"/>
</dbReference>
<keyword evidence="4" id="KW-0372">Hormone</keyword>